<evidence type="ECO:0000256" key="1">
    <source>
        <dbReference type="SAM" id="SignalP"/>
    </source>
</evidence>
<name>A0A4Q9L1U9_9MICR</name>
<feature type="chain" id="PRO_5021028636" evidence="1">
    <location>
        <begin position="17"/>
        <end position="656"/>
    </location>
</feature>
<evidence type="ECO:0000313" key="3">
    <source>
        <dbReference type="Proteomes" id="UP000292362"/>
    </source>
</evidence>
<evidence type="ECO:0000313" key="2">
    <source>
        <dbReference type="EMBL" id="TBU01369.1"/>
    </source>
</evidence>
<dbReference type="Proteomes" id="UP000292362">
    <property type="component" value="Unassembled WGS sequence"/>
</dbReference>
<reference evidence="2 3" key="1">
    <citation type="submission" date="2017-12" db="EMBL/GenBank/DDBJ databases">
        <authorList>
            <person name="Pombert J.-F."/>
            <person name="Haag K.L."/>
            <person name="Ebert D."/>
        </authorList>
    </citation>
    <scope>NUCLEOTIDE SEQUENCE [LARGE SCALE GENOMIC DNA]</scope>
    <source>
        <strain evidence="2">FI-OER-3-3</strain>
    </source>
</reference>
<gene>
    <name evidence="2" type="ORF">CWI37_0727p0010</name>
</gene>
<sequence>MKVNFFWLVFGSKCLCAELTAMKQAYSQCIKSDKIKFGECINDIVHNSIIKQKEAYISCENKKYFVFYDIKQENSELLKDIITVINNQNTPFYCSSLKYNPKEIFGPRKIIESHYNFLNSSNYFKEKTDISSCDDNVCHIFDKKGMCLYRRVKDRIGKTFKVFGEFTLTGSRLKYIASKIEKSFSKSDHMEYRNDDCYIATFSNEKLSNLDISIISNLLQEIYEQNNQVLNNVIIYIPDFLKTDINQYEEHLTSQGIEFNTLLFKYKIKGHVSMLSSDSLRTLKHFKSYNINYNSMISILLESFQLLPINQSKDGCVDRFFRYLKGKRVYFDGYQTRDLVNMKVKNEEFVSLNSLFYEFRYERYFTDDEMEQNLLRTYEIYRLYYKNKLNDCTFEYFVVYDGRGLLKYVASDIFQFLKVYKRCDTRNIDFYMILKTLEKYFLNENSMNDYNNIYRLHTLGTEEPIFISEDHIFETSINITENTTPFNEKLNLLFDKLKTEIVKYFEGISKSAIKYYNYKETTHDFDDTIPLIYFDGRIDSSEMFDDLENYYRGKYSNGSTIQYALERTFIEGKKRVKSLQDIESMEYSINNEIFLIIDIEEDLYIAKNEISLVLLFDEYNSCLRISVANSSLYNITHLLNLTKIIKKIAKESRKIY</sequence>
<dbReference type="EMBL" id="PITJ01000727">
    <property type="protein sequence ID" value="TBU01369.1"/>
    <property type="molecule type" value="Genomic_DNA"/>
</dbReference>
<protein>
    <submittedName>
        <fullName evidence="2">Uncharacterized protein</fullName>
    </submittedName>
</protein>
<accession>A0A4Q9L1U9</accession>
<keyword evidence="1" id="KW-0732">Signal</keyword>
<dbReference type="VEuPathDB" id="MicrosporidiaDB:CWI37_0727p0010"/>
<feature type="signal peptide" evidence="1">
    <location>
        <begin position="1"/>
        <end position="16"/>
    </location>
</feature>
<organism evidence="2 3">
    <name type="scientific">Hamiltosporidium tvaerminnensis</name>
    <dbReference type="NCBI Taxonomy" id="1176355"/>
    <lineage>
        <taxon>Eukaryota</taxon>
        <taxon>Fungi</taxon>
        <taxon>Fungi incertae sedis</taxon>
        <taxon>Microsporidia</taxon>
        <taxon>Dubosqiidae</taxon>
        <taxon>Hamiltosporidium</taxon>
    </lineage>
</organism>
<comment type="caution">
    <text evidence="2">The sequence shown here is derived from an EMBL/GenBank/DDBJ whole genome shotgun (WGS) entry which is preliminary data.</text>
</comment>
<dbReference type="AlphaFoldDB" id="A0A4Q9L1U9"/>
<proteinExistence type="predicted"/>